<keyword evidence="6" id="KW-1185">Reference proteome</keyword>
<evidence type="ECO:0000256" key="1">
    <source>
        <dbReference type="ARBA" id="ARBA00007198"/>
    </source>
</evidence>
<gene>
    <name evidence="5" type="primary">arsC</name>
    <name evidence="5" type="ORF">DIZ78_06435</name>
</gene>
<dbReference type="PANTHER" id="PTHR30041">
    <property type="entry name" value="ARSENATE REDUCTASE"/>
    <property type="match status" value="1"/>
</dbReference>
<evidence type="ECO:0000313" key="5">
    <source>
        <dbReference type="EMBL" id="RDH87120.1"/>
    </source>
</evidence>
<dbReference type="EMBL" id="QFXE01000007">
    <property type="protein sequence ID" value="RDH87120.1"/>
    <property type="molecule type" value="Genomic_DNA"/>
</dbReference>
<evidence type="ECO:0000313" key="6">
    <source>
        <dbReference type="Proteomes" id="UP000254771"/>
    </source>
</evidence>
<reference evidence="5 6" key="1">
    <citation type="journal article" date="2018" name="ISME J.">
        <title>Endosymbiont genomes yield clues of tubeworm success.</title>
        <authorList>
            <person name="Li Y."/>
            <person name="Liles M.R."/>
            <person name="Halanych K.M."/>
        </authorList>
    </citation>
    <scope>NUCLEOTIDE SEQUENCE [LARGE SCALE GENOMIC DNA]</scope>
    <source>
        <strain evidence="5">A1462</strain>
    </source>
</reference>
<protein>
    <recommendedName>
        <fullName evidence="4">Arsenate reductase</fullName>
        <ecNumber evidence="4">1.20.4.1</ecNumber>
    </recommendedName>
</protein>
<comment type="similarity">
    <text evidence="1 3 4">Belongs to the ArsC family.</text>
</comment>
<evidence type="ECO:0000256" key="3">
    <source>
        <dbReference type="PROSITE-ProRule" id="PRU01282"/>
    </source>
</evidence>
<dbReference type="InterPro" id="IPR006660">
    <property type="entry name" value="Arsenate_reductase-like"/>
</dbReference>
<dbReference type="Proteomes" id="UP000254771">
    <property type="component" value="Unassembled WGS sequence"/>
</dbReference>
<dbReference type="NCBIfam" id="TIGR00014">
    <property type="entry name" value="arsC"/>
    <property type="match status" value="1"/>
</dbReference>
<keyword evidence="2 4" id="KW-0560">Oxidoreductase</keyword>
<dbReference type="Pfam" id="PF03960">
    <property type="entry name" value="ArsC"/>
    <property type="match status" value="1"/>
</dbReference>
<organism evidence="5 6">
    <name type="scientific">endosymbiont of Escarpia spicata</name>
    <dbReference type="NCBI Taxonomy" id="2200908"/>
    <lineage>
        <taxon>Bacteria</taxon>
        <taxon>Pseudomonadati</taxon>
        <taxon>Pseudomonadota</taxon>
        <taxon>Gammaproteobacteria</taxon>
        <taxon>sulfur-oxidizing symbionts</taxon>
    </lineage>
</organism>
<name>A0A370DRC2_9GAMM</name>
<proteinExistence type="inferred from homology"/>
<dbReference type="PROSITE" id="PS51353">
    <property type="entry name" value="ARSC"/>
    <property type="match status" value="1"/>
</dbReference>
<dbReference type="SUPFAM" id="SSF52833">
    <property type="entry name" value="Thioredoxin-like"/>
    <property type="match status" value="1"/>
</dbReference>
<dbReference type="GO" id="GO:0008794">
    <property type="term" value="F:arsenate reductase (glutaredoxin) activity"/>
    <property type="evidence" value="ECO:0007669"/>
    <property type="project" value="UniProtKB-UniRule"/>
</dbReference>
<dbReference type="InterPro" id="IPR006659">
    <property type="entry name" value="Arsenate_reductase"/>
</dbReference>
<comment type="caution">
    <text evidence="5">The sequence shown here is derived from an EMBL/GenBank/DDBJ whole genome shotgun (WGS) entry which is preliminary data.</text>
</comment>
<sequence>MSVEIFHNPRCSKSRQTLQLLKDNGVEPEIVEYLKTPPNRDTLEQVLDMLGMEPRDLMRRKESEYKENNLDDASLTRDQLIDTMIAHPKLIERPIVIKNGKAALGRPPKQVLEII</sequence>
<comment type="catalytic activity">
    <reaction evidence="4">
        <text>[glutaredoxin]-dithiol + arsenate + glutathione + H(+) = glutathionyl-S-S-[glutaredoxin] + arsenite + H2O</text>
        <dbReference type="Rhea" id="RHEA:22016"/>
        <dbReference type="Rhea" id="RHEA-COMP:10729"/>
        <dbReference type="Rhea" id="RHEA-COMP:17668"/>
        <dbReference type="ChEBI" id="CHEBI:15377"/>
        <dbReference type="ChEBI" id="CHEBI:15378"/>
        <dbReference type="ChEBI" id="CHEBI:29242"/>
        <dbReference type="ChEBI" id="CHEBI:29950"/>
        <dbReference type="ChEBI" id="CHEBI:48597"/>
        <dbReference type="ChEBI" id="CHEBI:57925"/>
        <dbReference type="ChEBI" id="CHEBI:146199"/>
        <dbReference type="EC" id="1.20.4.1"/>
    </reaction>
</comment>
<dbReference type="AlphaFoldDB" id="A0A370DRC2"/>
<dbReference type="CDD" id="cd03034">
    <property type="entry name" value="ArsC_ArsC"/>
    <property type="match status" value="1"/>
</dbReference>
<evidence type="ECO:0000256" key="4">
    <source>
        <dbReference type="RuleBase" id="RU362029"/>
    </source>
</evidence>
<accession>A0A370DRC2</accession>
<dbReference type="EC" id="1.20.4.1" evidence="4"/>
<evidence type="ECO:0000256" key="2">
    <source>
        <dbReference type="ARBA" id="ARBA00023002"/>
    </source>
</evidence>
<dbReference type="PANTHER" id="PTHR30041:SF4">
    <property type="entry name" value="ARSENATE REDUCTASE"/>
    <property type="match status" value="1"/>
</dbReference>
<dbReference type="Gene3D" id="3.40.30.10">
    <property type="entry name" value="Glutaredoxin"/>
    <property type="match status" value="1"/>
</dbReference>
<dbReference type="InterPro" id="IPR036249">
    <property type="entry name" value="Thioredoxin-like_sf"/>
</dbReference>